<gene>
    <name evidence="2" type="ORF">BO99DRAFT_414267</name>
</gene>
<keyword evidence="1" id="KW-0812">Transmembrane</keyword>
<keyword evidence="1" id="KW-1133">Transmembrane helix</keyword>
<proteinExistence type="predicted"/>
<sequence>MEPLYASSCHGQFDAISCRLLVKSGTFGPTLLVGLTVFCALLTQFVFTPQRLRSIYGTKFAALTPAEQRRVGVLHVGIVMKVWAFVFLAIPSYRILVQGQYWDERGLVPGLTLADMGTTSVMAFGALSLFDLVYSENLRPIYLLHHLGTLAFLHGYLYMVMSLPAAPEKTAEGLERLVLLVEICLTWVLFSSIGSTISRLTYLIRQLGPSSWSRHLHRVFLTGLAIYSFLSTLEVVVIAYLMFTNRDRLSSAAPAVVGLFQVVFTATRIKTAQGIRSVCRRQAQEVAAADGKHRAAAPAPAAVVAATAIVDLASDYCGSKKTEKSRDFSVLRAGTMKLK</sequence>
<feature type="transmembrane region" description="Helical" evidence="1">
    <location>
        <begin position="71"/>
        <end position="93"/>
    </location>
</feature>
<accession>A0A2V5H0S7</accession>
<feature type="transmembrane region" description="Helical" evidence="1">
    <location>
        <begin position="219"/>
        <end position="243"/>
    </location>
</feature>
<dbReference type="Proteomes" id="UP000249829">
    <property type="component" value="Unassembled WGS sequence"/>
</dbReference>
<dbReference type="AlphaFoldDB" id="A0A2V5H0S7"/>
<organism evidence="2 3">
    <name type="scientific">Aspergillus violaceofuscus (strain CBS 115571)</name>
    <dbReference type="NCBI Taxonomy" id="1450538"/>
    <lineage>
        <taxon>Eukaryota</taxon>
        <taxon>Fungi</taxon>
        <taxon>Dikarya</taxon>
        <taxon>Ascomycota</taxon>
        <taxon>Pezizomycotina</taxon>
        <taxon>Eurotiomycetes</taxon>
        <taxon>Eurotiomycetidae</taxon>
        <taxon>Eurotiales</taxon>
        <taxon>Aspergillaceae</taxon>
        <taxon>Aspergillus</taxon>
    </lineage>
</organism>
<keyword evidence="3" id="KW-1185">Reference proteome</keyword>
<protein>
    <recommendedName>
        <fullName evidence="4">TLC domain-containing protein</fullName>
    </recommendedName>
</protein>
<evidence type="ECO:0000256" key="1">
    <source>
        <dbReference type="SAM" id="Phobius"/>
    </source>
</evidence>
<evidence type="ECO:0008006" key="4">
    <source>
        <dbReference type="Google" id="ProtNLM"/>
    </source>
</evidence>
<evidence type="ECO:0000313" key="2">
    <source>
        <dbReference type="EMBL" id="PYI17475.1"/>
    </source>
</evidence>
<dbReference type="EMBL" id="KZ825156">
    <property type="protein sequence ID" value="PYI17475.1"/>
    <property type="molecule type" value="Genomic_DNA"/>
</dbReference>
<feature type="transmembrane region" description="Helical" evidence="1">
    <location>
        <begin position="31"/>
        <end position="50"/>
    </location>
</feature>
<keyword evidence="1" id="KW-0472">Membrane</keyword>
<feature type="transmembrane region" description="Helical" evidence="1">
    <location>
        <begin position="113"/>
        <end position="134"/>
    </location>
</feature>
<feature type="transmembrane region" description="Helical" evidence="1">
    <location>
        <begin position="179"/>
        <end position="198"/>
    </location>
</feature>
<feature type="transmembrane region" description="Helical" evidence="1">
    <location>
        <begin position="141"/>
        <end position="159"/>
    </location>
</feature>
<evidence type="ECO:0000313" key="3">
    <source>
        <dbReference type="Proteomes" id="UP000249829"/>
    </source>
</evidence>
<dbReference type="OMA" id="LYASSCH"/>
<name>A0A2V5H0S7_ASPV1</name>
<reference evidence="2 3" key="1">
    <citation type="submission" date="2018-02" db="EMBL/GenBank/DDBJ databases">
        <title>The genomes of Aspergillus section Nigri reveals drivers in fungal speciation.</title>
        <authorList>
            <consortium name="DOE Joint Genome Institute"/>
            <person name="Vesth T.C."/>
            <person name="Nybo J."/>
            <person name="Theobald S."/>
            <person name="Brandl J."/>
            <person name="Frisvad J.C."/>
            <person name="Nielsen K.F."/>
            <person name="Lyhne E.K."/>
            <person name="Kogle M.E."/>
            <person name="Kuo A."/>
            <person name="Riley R."/>
            <person name="Clum A."/>
            <person name="Nolan M."/>
            <person name="Lipzen A."/>
            <person name="Salamov A."/>
            <person name="Henrissat B."/>
            <person name="Wiebenga A."/>
            <person name="De vries R.P."/>
            <person name="Grigoriev I.V."/>
            <person name="Mortensen U.H."/>
            <person name="Andersen M.R."/>
            <person name="Baker S.E."/>
        </authorList>
    </citation>
    <scope>NUCLEOTIDE SEQUENCE [LARGE SCALE GENOMIC DNA]</scope>
    <source>
        <strain evidence="2 3">CBS 115571</strain>
    </source>
</reference>